<dbReference type="PANTHER" id="PTHR11528">
    <property type="entry name" value="HEAT SHOCK PROTEIN 90 FAMILY MEMBER"/>
    <property type="match status" value="1"/>
</dbReference>
<dbReference type="GO" id="GO:0005524">
    <property type="term" value="F:ATP binding"/>
    <property type="evidence" value="ECO:0007669"/>
    <property type="project" value="UniProtKB-KW"/>
</dbReference>
<dbReference type="AlphaFoldDB" id="A0A6N3A411"/>
<dbReference type="SUPFAM" id="SSF55874">
    <property type="entry name" value="ATPase domain of HSP90 chaperone/DNA topoisomerase II/histidine kinase"/>
    <property type="match status" value="1"/>
</dbReference>
<feature type="domain" description="HD-CE" evidence="5">
    <location>
        <begin position="56"/>
        <end position="316"/>
    </location>
</feature>
<evidence type="ECO:0000256" key="3">
    <source>
        <dbReference type="ARBA" id="ARBA00022840"/>
    </source>
</evidence>
<dbReference type="InterPro" id="IPR020575">
    <property type="entry name" value="Hsp90_N"/>
</dbReference>
<dbReference type="PRINTS" id="PR00775">
    <property type="entry name" value="HEATSHOCK90"/>
</dbReference>
<keyword evidence="4" id="KW-0143">Chaperone</keyword>
<dbReference type="Gene3D" id="3.30.565.10">
    <property type="entry name" value="Histidine kinase-like ATPase, C-terminal domain"/>
    <property type="match status" value="1"/>
</dbReference>
<organism evidence="6">
    <name type="scientific">Hungatella hathewayi</name>
    <dbReference type="NCBI Taxonomy" id="154046"/>
    <lineage>
        <taxon>Bacteria</taxon>
        <taxon>Bacillati</taxon>
        <taxon>Bacillota</taxon>
        <taxon>Clostridia</taxon>
        <taxon>Lachnospirales</taxon>
        <taxon>Lachnospiraceae</taxon>
        <taxon>Hungatella</taxon>
    </lineage>
</organism>
<evidence type="ECO:0000256" key="4">
    <source>
        <dbReference type="ARBA" id="ARBA00023186"/>
    </source>
</evidence>
<evidence type="ECO:0000259" key="5">
    <source>
        <dbReference type="Pfam" id="PF24391"/>
    </source>
</evidence>
<evidence type="ECO:0000313" key="6">
    <source>
        <dbReference type="EMBL" id="VYT86734.1"/>
    </source>
</evidence>
<name>A0A6N3A411_9FIRM</name>
<protein>
    <submittedName>
        <fullName evidence="6">Chaperone protein HtpG</fullName>
    </submittedName>
</protein>
<dbReference type="InterPro" id="IPR001404">
    <property type="entry name" value="Hsp90_fam"/>
</dbReference>
<dbReference type="InterPro" id="IPR036890">
    <property type="entry name" value="HATPase_C_sf"/>
</dbReference>
<dbReference type="Pfam" id="PF24391">
    <property type="entry name" value="HD-CE"/>
    <property type="match status" value="1"/>
</dbReference>
<dbReference type="GO" id="GO:0016887">
    <property type="term" value="F:ATP hydrolysis activity"/>
    <property type="evidence" value="ECO:0007669"/>
    <property type="project" value="InterPro"/>
</dbReference>
<reference evidence="6" key="1">
    <citation type="submission" date="2019-11" db="EMBL/GenBank/DDBJ databases">
        <authorList>
            <person name="Feng L."/>
        </authorList>
    </citation>
    <scope>NUCLEOTIDE SEQUENCE</scope>
    <source>
        <strain evidence="6">ChathewayiLFYP18</strain>
    </source>
</reference>
<accession>A0A6N3A411</accession>
<evidence type="ECO:0000256" key="2">
    <source>
        <dbReference type="ARBA" id="ARBA00022741"/>
    </source>
</evidence>
<sequence>MSSEYDSLVINNLNKSELYKQLKGKCCDKYPEILTLVNAVAEYSVNKSKTIIRHMKEFTLHDETHSFHMLFIIEKLIPNSTLIKLSVPDIMLIILSVFLHDIGMCPEESILLTWKNQINEKEAQYSVEEAAQFKRYRLTFTQELEEISQCHIMGFPEKACLLEDYIITNYIRTTHADRARKMIACDWAGRIKFLDADLTNELADICFSHNESYKFLFNLDTLKPCGTDTFVCLPFIAVLLRIADIMDFDPKRTPQVLFDHLAVKNPVSLQEWRKHQSINAWTIQGNTLIYTAQCEHPAIEAAIKEFCYMVEEELRNGSIILSNLYCTYGEELLEKYKIHLPTQVDTGKVGPIKDIITGKPIYKYHNTKFTLSKKQIIDLMMGTKLYGSPDVALRELIQNSIDTCVLREKLSNAWGDSYKPQITISFYTEGGNDYLSVCDNGMGMDQHIVDNFYTNVGCSYYKSKEFYELLAQTESSFKPISRFGIGILAYFMVCDNLIVETRHVKGPYQFDDALRISIEGYDSLFIITDSSKKVPGTDTILKLRKGHPWATMSCERFFKSVREMIPKPSIPIKLIYKGEEEDLTDIEFFNLDLQGIKDYSWDQESDVEKENIKVVEIDLTDPAFDFQGMASIAYIVKNKAPCESLEILSKEIEIDYEKYELSCEMKYGRDNIEVRASGLEVREDGGIDSNSTTRHIFRSNSALSIHGIEVPCKLFYDYFERNQSAVLHLPFPVVFRLNIGENYDLNLNSARTQIIYDEVWQKFEKDLFQLMCCRLKDRVGVKEWELLKSIFITRVEDREMKNVIDNI</sequence>
<proteinExistence type="inferred from homology"/>
<dbReference type="EMBL" id="CACRUH010000015">
    <property type="protein sequence ID" value="VYT86734.1"/>
    <property type="molecule type" value="Genomic_DNA"/>
</dbReference>
<evidence type="ECO:0000256" key="1">
    <source>
        <dbReference type="ARBA" id="ARBA00008239"/>
    </source>
</evidence>
<gene>
    <name evidence="6" type="primary">htpG_3</name>
    <name evidence="6" type="ORF">CHLFYP18_05771</name>
</gene>
<dbReference type="GO" id="GO:0051082">
    <property type="term" value="F:unfolded protein binding"/>
    <property type="evidence" value="ECO:0007669"/>
    <property type="project" value="InterPro"/>
</dbReference>
<keyword evidence="3" id="KW-0067">ATP-binding</keyword>
<keyword evidence="2" id="KW-0547">Nucleotide-binding</keyword>
<comment type="similarity">
    <text evidence="1">Belongs to the heat shock protein 90 family.</text>
</comment>
<dbReference type="InterPro" id="IPR056471">
    <property type="entry name" value="HD-CE"/>
</dbReference>
<dbReference type="Pfam" id="PF13589">
    <property type="entry name" value="HATPase_c_3"/>
    <property type="match status" value="1"/>
</dbReference>
<dbReference type="GO" id="GO:0140662">
    <property type="term" value="F:ATP-dependent protein folding chaperone"/>
    <property type="evidence" value="ECO:0007669"/>
    <property type="project" value="InterPro"/>
</dbReference>